<dbReference type="InterPro" id="IPR023115">
    <property type="entry name" value="TIF_IF2_dom3"/>
</dbReference>
<dbReference type="NCBIfam" id="TIGR00487">
    <property type="entry name" value="IF-2"/>
    <property type="match status" value="1"/>
</dbReference>
<feature type="binding site" evidence="9">
    <location>
        <begin position="569"/>
        <end position="573"/>
    </location>
    <ligand>
        <name>GTP</name>
        <dbReference type="ChEBI" id="CHEBI:37565"/>
    </ligand>
</feature>
<keyword evidence="7 9" id="KW-0648">Protein biosynthesis</keyword>
<dbReference type="eggNOG" id="COG0532">
    <property type="taxonomic scope" value="Bacteria"/>
</dbReference>
<dbReference type="InterPro" id="IPR006847">
    <property type="entry name" value="IF2_N"/>
</dbReference>
<dbReference type="Pfam" id="PF03144">
    <property type="entry name" value="GTP_EFTU_D2"/>
    <property type="match status" value="1"/>
</dbReference>
<dbReference type="STRING" id="28115.HQ47_04030"/>
<dbReference type="RefSeq" id="WP_036873443.1">
    <property type="nucleotide sequence ID" value="NZ_JASBZX010000001.1"/>
</dbReference>
<sequence length="1015" mass="111762">MGKIKLLKLAKELGVGVASLTEALKVKGFEVENNPNARIGSEEFDVLLSEFVKNKEDRNKITRLFLKDAGEGQTAKTEDASKKYQETSKPKEIKEEDKTIHGFEKPRFKVVDKIDLNPRKKISQPEIDKPVSAENALVQKTKELSNINETQEVSKEISQNSVKSKEEPKLVVEKMPEEVMSKHDQNNDQTSGNEKVLSEISSPKPEDSTSKESVSIKHTYMEPHKQKEGNEKKEQDLKDKEEKPVHIPGSVDQSQAPDLPIVAPTINGPKVVGSIDLAQFKDDRSRGGRNERKKGKRARTTTSGQHVNVAEEIKKASSNNKGAKANKNTGNQKGTASERVDTRSNVQNGQQRPAQQQSKNNVNVSKKAGKRQREREKVSLTQEEIDKAVKENLARLTNKSTETSRAAKRRKDKRDARNAAVKDAMSQPQEQTIQLTEFVTVSDLATLMDVQVNEVIKTCMEIGLMVNINQRLEADTINLVAEEFGFKTEFVSADVVEAIENVEEDDEPENLVERPPIVTVMGHVDHGKTSLLDRIRNTNVIAGEAGGITQHIGAYNLTLGNGKHITFLDTPGHEAFTAMRARGAKVTDIAIIIVAADDSVMPQTKEAINHASAAGVPIVFAINKVDKPSANPDKIKEELAAMNYLVEDWGGKYQCQEISAKKGLNIERLLEKVLLEAELLELKANPKRNAMGSIIESSLDKGRGYVATVLVQNGTLKVGDTVLAGTHYGRVKAMFNERNQRVKEAGPSVPVLVLGLNGAPTAGDNFHVLDSEQEARNIATKREQLQREQDNRMKKGLTLDELARRKALGNFQELNLIIKGDVDGSVEALADSLVRLSTPEIQVNVIHKGVGQISESDVVLASASSAIIIGFQVRPSGAARKSADQEGVEIRTYSIIYDTIEDVKSAMEGMLSPDIKEQITANLEVLQTFKVSKVGTIAGCMVSEGKIKRTNKIRLIRDGIVKYAGELGSLKRYKDDAKEVVAGQECGLNIEGYNDIQVGDIIEAYEEIEIKKTLD</sequence>
<dbReference type="PANTHER" id="PTHR43381:SF5">
    <property type="entry name" value="TR-TYPE G DOMAIN-CONTAINING PROTEIN"/>
    <property type="match status" value="1"/>
</dbReference>
<dbReference type="PANTHER" id="PTHR43381">
    <property type="entry name" value="TRANSLATION INITIATION FACTOR IF-2-RELATED"/>
    <property type="match status" value="1"/>
</dbReference>
<dbReference type="OrthoDB" id="9811804at2"/>
<evidence type="ECO:0000259" key="13">
    <source>
        <dbReference type="PROSITE" id="PS51722"/>
    </source>
</evidence>
<feature type="compositionally biased region" description="Basic and acidic residues" evidence="12">
    <location>
        <begin position="371"/>
        <end position="393"/>
    </location>
</feature>
<dbReference type="Proteomes" id="UP000030103">
    <property type="component" value="Unassembled WGS sequence"/>
</dbReference>
<dbReference type="HAMAP" id="MF_00100_B">
    <property type="entry name" value="IF_2_B"/>
    <property type="match status" value="1"/>
</dbReference>
<dbReference type="Pfam" id="PF22042">
    <property type="entry name" value="EF-G_D2"/>
    <property type="match status" value="1"/>
</dbReference>
<feature type="region of interest" description="Disordered" evidence="12">
    <location>
        <begin position="68"/>
        <end position="99"/>
    </location>
</feature>
<dbReference type="GO" id="GO:0003743">
    <property type="term" value="F:translation initiation factor activity"/>
    <property type="evidence" value="ECO:0007669"/>
    <property type="project" value="UniProtKB-UniRule"/>
</dbReference>
<evidence type="ECO:0000256" key="3">
    <source>
        <dbReference type="ARBA" id="ARBA00020675"/>
    </source>
</evidence>
<dbReference type="InterPro" id="IPR009000">
    <property type="entry name" value="Transl_B-barrel_sf"/>
</dbReference>
<dbReference type="Pfam" id="PF11987">
    <property type="entry name" value="IF-2"/>
    <property type="match status" value="1"/>
</dbReference>
<protein>
    <recommendedName>
        <fullName evidence="3 9">Translation initiation factor IF-2</fullName>
    </recommendedName>
</protein>
<feature type="binding site" evidence="9">
    <location>
        <begin position="623"/>
        <end position="626"/>
    </location>
    <ligand>
        <name>GTP</name>
        <dbReference type="ChEBI" id="CHEBI:37565"/>
    </ligand>
</feature>
<keyword evidence="6 9" id="KW-0547">Nucleotide-binding</keyword>
<evidence type="ECO:0000256" key="10">
    <source>
        <dbReference type="RuleBase" id="RU000644"/>
    </source>
</evidence>
<dbReference type="GO" id="GO:0005525">
    <property type="term" value="F:GTP binding"/>
    <property type="evidence" value="ECO:0007669"/>
    <property type="project" value="UniProtKB-KW"/>
</dbReference>
<dbReference type="Gene3D" id="2.40.30.10">
    <property type="entry name" value="Translation factors"/>
    <property type="match status" value="2"/>
</dbReference>
<dbReference type="InterPro" id="IPR036925">
    <property type="entry name" value="TIF_IF2_dom3_sf"/>
</dbReference>
<dbReference type="PROSITE" id="PS51722">
    <property type="entry name" value="G_TR_2"/>
    <property type="match status" value="1"/>
</dbReference>
<dbReference type="FunFam" id="2.40.30.10:FF:000007">
    <property type="entry name" value="Translation initiation factor IF-2"/>
    <property type="match status" value="1"/>
</dbReference>
<dbReference type="InterPro" id="IPR053905">
    <property type="entry name" value="EF-G-like_DII"/>
</dbReference>
<dbReference type="InterPro" id="IPR027417">
    <property type="entry name" value="P-loop_NTPase"/>
</dbReference>
<gene>
    <name evidence="9" type="primary">infB</name>
    <name evidence="14" type="ORF">HQ47_04030</name>
</gene>
<keyword evidence="8 9" id="KW-0342">GTP-binding</keyword>
<keyword evidence="4 9" id="KW-0963">Cytoplasm</keyword>
<dbReference type="Pfam" id="PF04760">
    <property type="entry name" value="IF2_N"/>
    <property type="match status" value="1"/>
</dbReference>
<comment type="caution">
    <text evidence="14">The sequence shown here is derived from an EMBL/GenBank/DDBJ whole genome shotgun (WGS) entry which is preliminary data.</text>
</comment>
<dbReference type="Pfam" id="PF00009">
    <property type="entry name" value="GTP_EFTU"/>
    <property type="match status" value="1"/>
</dbReference>
<reference evidence="14 15" key="1">
    <citation type="submission" date="2014-09" db="EMBL/GenBank/DDBJ databases">
        <title>Draft Genome Sequence of Porphyromonas macacae COT-192_OH2859.</title>
        <authorList>
            <person name="Wallis C."/>
            <person name="Deusch O."/>
            <person name="O'Flynn C."/>
            <person name="Davis I."/>
            <person name="Horsfall A."/>
            <person name="Kirkwood N."/>
            <person name="Harris S."/>
            <person name="Eisen J.A."/>
            <person name="Coil D.A."/>
            <person name="Darling A.E."/>
            <person name="Jospin G."/>
            <person name="Alexiev A."/>
        </authorList>
    </citation>
    <scope>NUCLEOTIDE SEQUENCE [LARGE SCALE GENOMIC DNA]</scope>
    <source>
        <strain evidence="15">COT-192 OH2859</strain>
    </source>
</reference>
<dbReference type="FunFam" id="3.40.50.300:FF:000019">
    <property type="entry name" value="Translation initiation factor IF-2"/>
    <property type="match status" value="1"/>
</dbReference>
<feature type="region of interest" description="Disordered" evidence="12">
    <location>
        <begin position="142"/>
        <end position="428"/>
    </location>
</feature>
<dbReference type="InterPro" id="IPR004161">
    <property type="entry name" value="EFTu-like_2"/>
</dbReference>
<dbReference type="CDD" id="cd03692">
    <property type="entry name" value="mtIF2_IVc"/>
    <property type="match status" value="1"/>
</dbReference>
<keyword evidence="5 9" id="KW-0396">Initiation factor</keyword>
<dbReference type="SUPFAM" id="SSF52156">
    <property type="entry name" value="Initiation factor IF2/eIF5b, domain 3"/>
    <property type="match status" value="1"/>
</dbReference>
<dbReference type="InterPro" id="IPR000178">
    <property type="entry name" value="TF_IF2_bacterial-like"/>
</dbReference>
<feature type="compositionally biased region" description="Polar residues" evidence="12">
    <location>
        <begin position="395"/>
        <end position="404"/>
    </location>
</feature>
<dbReference type="InterPro" id="IPR044145">
    <property type="entry name" value="IF2_II"/>
</dbReference>
<dbReference type="SUPFAM" id="SSF50447">
    <property type="entry name" value="Translation proteins"/>
    <property type="match status" value="2"/>
</dbReference>
<proteinExistence type="inferred from homology"/>
<evidence type="ECO:0000256" key="12">
    <source>
        <dbReference type="SAM" id="MobiDB-lite"/>
    </source>
</evidence>
<dbReference type="GO" id="GO:0005737">
    <property type="term" value="C:cytoplasm"/>
    <property type="evidence" value="ECO:0007669"/>
    <property type="project" value="UniProtKB-SubCell"/>
</dbReference>
<dbReference type="AlphaFoldDB" id="A0A0A2E872"/>
<dbReference type="InterPro" id="IPR005225">
    <property type="entry name" value="Small_GTP-bd"/>
</dbReference>
<dbReference type="CDD" id="cd03702">
    <property type="entry name" value="IF2_mtIF2_II"/>
    <property type="match status" value="1"/>
</dbReference>
<comment type="similarity">
    <text evidence="2 9 10">Belongs to the TRAFAC class translation factor GTPase superfamily. Classic translation factor GTPase family. IF-2 subfamily.</text>
</comment>
<keyword evidence="15" id="KW-1185">Reference proteome</keyword>
<dbReference type="SUPFAM" id="SSF52540">
    <property type="entry name" value="P-loop containing nucleoside triphosphate hydrolases"/>
    <property type="match status" value="1"/>
</dbReference>
<evidence type="ECO:0000256" key="1">
    <source>
        <dbReference type="ARBA" id="ARBA00004496"/>
    </source>
</evidence>
<evidence type="ECO:0000256" key="6">
    <source>
        <dbReference type="ARBA" id="ARBA00022741"/>
    </source>
</evidence>
<organism evidence="14 15">
    <name type="scientific">Porphyromonas macacae</name>
    <dbReference type="NCBI Taxonomy" id="28115"/>
    <lineage>
        <taxon>Bacteria</taxon>
        <taxon>Pseudomonadati</taxon>
        <taxon>Bacteroidota</taxon>
        <taxon>Bacteroidia</taxon>
        <taxon>Bacteroidales</taxon>
        <taxon>Porphyromonadaceae</taxon>
        <taxon>Porphyromonas</taxon>
    </lineage>
</organism>
<name>A0A0A2E872_9PORP</name>
<dbReference type="InterPro" id="IPR000795">
    <property type="entry name" value="T_Tr_GTP-bd_dom"/>
</dbReference>
<evidence type="ECO:0000313" key="15">
    <source>
        <dbReference type="Proteomes" id="UP000030103"/>
    </source>
</evidence>
<feature type="compositionally biased region" description="Basic and acidic residues" evidence="12">
    <location>
        <begin position="219"/>
        <end position="245"/>
    </location>
</feature>
<dbReference type="Gene3D" id="3.40.50.10050">
    <property type="entry name" value="Translation initiation factor IF- 2, domain 3"/>
    <property type="match status" value="1"/>
</dbReference>
<dbReference type="CDD" id="cd01887">
    <property type="entry name" value="IF2_eIF5B"/>
    <property type="match status" value="1"/>
</dbReference>
<dbReference type="FunFam" id="2.40.30.10:FF:000008">
    <property type="entry name" value="Translation initiation factor IF-2"/>
    <property type="match status" value="1"/>
</dbReference>
<evidence type="ECO:0000256" key="4">
    <source>
        <dbReference type="ARBA" id="ARBA00022490"/>
    </source>
</evidence>
<feature type="compositionally biased region" description="Low complexity" evidence="12">
    <location>
        <begin position="316"/>
        <end position="335"/>
    </location>
</feature>
<feature type="compositionally biased region" description="Basic and acidic residues" evidence="12">
    <location>
        <begin position="279"/>
        <end position="290"/>
    </location>
</feature>
<feature type="compositionally biased region" description="Basic and acidic residues" evidence="12">
    <location>
        <begin position="163"/>
        <end position="186"/>
    </location>
</feature>
<dbReference type="NCBIfam" id="TIGR00231">
    <property type="entry name" value="small_GTP"/>
    <property type="match status" value="1"/>
</dbReference>
<comment type="subcellular location">
    <subcellularLocation>
        <location evidence="1 9 11">Cytoplasm</location>
    </subcellularLocation>
</comment>
<evidence type="ECO:0000256" key="11">
    <source>
        <dbReference type="RuleBase" id="RU000645"/>
    </source>
</evidence>
<feature type="compositionally biased region" description="Polar residues" evidence="12">
    <location>
        <begin position="144"/>
        <end position="162"/>
    </location>
</feature>
<evidence type="ECO:0000256" key="7">
    <source>
        <dbReference type="ARBA" id="ARBA00022917"/>
    </source>
</evidence>
<evidence type="ECO:0000256" key="9">
    <source>
        <dbReference type="HAMAP-Rule" id="MF_00100"/>
    </source>
</evidence>
<comment type="function">
    <text evidence="9 10">One of the essential components for the initiation of protein synthesis. Protects formylmethionyl-tRNA from spontaneous hydrolysis and promotes its binding to the 30S ribosomal subunits. Also involved in the hydrolysis of GTP during the formation of the 70S ribosomal complex.</text>
</comment>
<feature type="binding site" evidence="9">
    <location>
        <begin position="522"/>
        <end position="529"/>
    </location>
    <ligand>
        <name>GTP</name>
        <dbReference type="ChEBI" id="CHEBI:37565"/>
    </ligand>
</feature>
<dbReference type="EMBL" id="JRFA01000009">
    <property type="protein sequence ID" value="KGN75081.1"/>
    <property type="molecule type" value="Genomic_DNA"/>
</dbReference>
<feature type="compositionally biased region" description="Polar residues" evidence="12">
    <location>
        <begin position="343"/>
        <end position="364"/>
    </location>
</feature>
<evidence type="ECO:0000256" key="8">
    <source>
        <dbReference type="ARBA" id="ARBA00023134"/>
    </source>
</evidence>
<feature type="domain" description="Tr-type G" evidence="13">
    <location>
        <begin position="513"/>
        <end position="683"/>
    </location>
</feature>
<comment type="caution">
    <text evidence="9">Lacks conserved residue(s) required for the propagation of feature annotation.</text>
</comment>
<dbReference type="PROSITE" id="PS01176">
    <property type="entry name" value="IF2"/>
    <property type="match status" value="1"/>
</dbReference>
<dbReference type="FunFam" id="3.40.50.10050:FF:000001">
    <property type="entry name" value="Translation initiation factor IF-2"/>
    <property type="match status" value="1"/>
</dbReference>
<evidence type="ECO:0000313" key="14">
    <source>
        <dbReference type="EMBL" id="KGN75081.1"/>
    </source>
</evidence>
<accession>A0A0A2E872</accession>
<evidence type="ECO:0000256" key="2">
    <source>
        <dbReference type="ARBA" id="ARBA00007733"/>
    </source>
</evidence>
<evidence type="ECO:0000256" key="5">
    <source>
        <dbReference type="ARBA" id="ARBA00022540"/>
    </source>
</evidence>
<dbReference type="Gene3D" id="3.40.50.300">
    <property type="entry name" value="P-loop containing nucleotide triphosphate hydrolases"/>
    <property type="match status" value="1"/>
</dbReference>
<dbReference type="InterPro" id="IPR015760">
    <property type="entry name" value="TIF_IF2"/>
</dbReference>
<dbReference type="GO" id="GO:0003924">
    <property type="term" value="F:GTPase activity"/>
    <property type="evidence" value="ECO:0007669"/>
    <property type="project" value="UniProtKB-UniRule"/>
</dbReference>